<dbReference type="KEGG" id="ccos:Pan44_03730"/>
<evidence type="ECO:0000313" key="2">
    <source>
        <dbReference type="EMBL" id="QDT52363.1"/>
    </source>
</evidence>
<protein>
    <recommendedName>
        <fullName evidence="4">DUF3352 domain-containing protein</fullName>
    </recommendedName>
</protein>
<organism evidence="2 3">
    <name type="scientific">Caulifigura coniformis</name>
    <dbReference type="NCBI Taxonomy" id="2527983"/>
    <lineage>
        <taxon>Bacteria</taxon>
        <taxon>Pseudomonadati</taxon>
        <taxon>Planctomycetota</taxon>
        <taxon>Planctomycetia</taxon>
        <taxon>Planctomycetales</taxon>
        <taxon>Planctomycetaceae</taxon>
        <taxon>Caulifigura</taxon>
    </lineage>
</organism>
<sequence length="559" mass="58807" precursor="true">MLRLRFAAALVALAVGGLASAADSPLSALSGSTDVLVRIKAPKTTVDKAASLVEAVQPGFGAMVRQNAVALGALISNPTLAGVDQSKDWYIAVSTKGQEEPSVVFGVPVTDVAAAQQALGDGMKSKAHGTWLYYSEDEAALPASATASTAIENAMKGEPATVFDKGDIAVYVNLAHLVEAYGDQITGGVEQIKQGLSQIPPQPGVDAAAMQKMYADLIDYAVQGVRDSVQCTIALNVGAEGITFEDFASFKAGSETSKLLGSQAASAMDLAGKMPADAVMIFGASGDTQRIINWGMEMTKTVSAQTPEAKKAMEDFVKGVQALKFGSMVGAMSLQQGDAGLFKNVVVMEVSDAQKYKDLARSMAKAMGKVETQGLKQETTIETDAESYGSAKADVVTVKQEFDETVDPTGAARQAQALMFGPDGIQSRVVYQKDRFITTVGGGKESMTNALKAVDSSTKSEAVTKFRKGLIDAPNVLFLVDVPGLIVQGMRVASAIPAVPLNINPAMLDSLKFEKSFMGFAAAAEKDAVRARTRIPVEQLRSLFSLVMTAQAMQQQQQN</sequence>
<gene>
    <name evidence="2" type="ORF">Pan44_03730</name>
</gene>
<dbReference type="Proteomes" id="UP000315700">
    <property type="component" value="Chromosome"/>
</dbReference>
<keyword evidence="3" id="KW-1185">Reference proteome</keyword>
<reference evidence="2 3" key="1">
    <citation type="submission" date="2019-02" db="EMBL/GenBank/DDBJ databases">
        <title>Deep-cultivation of Planctomycetes and their phenomic and genomic characterization uncovers novel biology.</title>
        <authorList>
            <person name="Wiegand S."/>
            <person name="Jogler M."/>
            <person name="Boedeker C."/>
            <person name="Pinto D."/>
            <person name="Vollmers J."/>
            <person name="Rivas-Marin E."/>
            <person name="Kohn T."/>
            <person name="Peeters S.H."/>
            <person name="Heuer A."/>
            <person name="Rast P."/>
            <person name="Oberbeckmann S."/>
            <person name="Bunk B."/>
            <person name="Jeske O."/>
            <person name="Meyerdierks A."/>
            <person name="Storesund J.E."/>
            <person name="Kallscheuer N."/>
            <person name="Luecker S."/>
            <person name="Lage O.M."/>
            <person name="Pohl T."/>
            <person name="Merkel B.J."/>
            <person name="Hornburger P."/>
            <person name="Mueller R.-W."/>
            <person name="Bruemmer F."/>
            <person name="Labrenz M."/>
            <person name="Spormann A.M."/>
            <person name="Op den Camp H."/>
            <person name="Overmann J."/>
            <person name="Amann R."/>
            <person name="Jetten M.S.M."/>
            <person name="Mascher T."/>
            <person name="Medema M.H."/>
            <person name="Devos D.P."/>
            <person name="Kaster A.-K."/>
            <person name="Ovreas L."/>
            <person name="Rohde M."/>
            <person name="Galperin M.Y."/>
            <person name="Jogler C."/>
        </authorList>
    </citation>
    <scope>NUCLEOTIDE SEQUENCE [LARGE SCALE GENOMIC DNA]</scope>
    <source>
        <strain evidence="2 3">Pan44</strain>
    </source>
</reference>
<evidence type="ECO:0000313" key="3">
    <source>
        <dbReference type="Proteomes" id="UP000315700"/>
    </source>
</evidence>
<keyword evidence="1" id="KW-0732">Signal</keyword>
<feature type="chain" id="PRO_5022039800" description="DUF3352 domain-containing protein" evidence="1">
    <location>
        <begin position="22"/>
        <end position="559"/>
    </location>
</feature>
<feature type="signal peptide" evidence="1">
    <location>
        <begin position="1"/>
        <end position="21"/>
    </location>
</feature>
<dbReference type="AlphaFoldDB" id="A0A517S8C6"/>
<evidence type="ECO:0000256" key="1">
    <source>
        <dbReference type="SAM" id="SignalP"/>
    </source>
</evidence>
<evidence type="ECO:0008006" key="4">
    <source>
        <dbReference type="Google" id="ProtNLM"/>
    </source>
</evidence>
<dbReference type="InParanoid" id="A0A517S8C6"/>
<dbReference type="OrthoDB" id="211205at2"/>
<proteinExistence type="predicted"/>
<dbReference type="RefSeq" id="WP_145026668.1">
    <property type="nucleotide sequence ID" value="NZ_CP036271.1"/>
</dbReference>
<dbReference type="EMBL" id="CP036271">
    <property type="protein sequence ID" value="QDT52363.1"/>
    <property type="molecule type" value="Genomic_DNA"/>
</dbReference>
<accession>A0A517S8C6</accession>
<name>A0A517S8C6_9PLAN</name>